<name>A0ABS8X8W4_9BURK</name>
<protein>
    <submittedName>
        <fullName evidence="2">Aminoglycoside phosphotransferase family protein</fullName>
    </submittedName>
</protein>
<dbReference type="SUPFAM" id="SSF56112">
    <property type="entry name" value="Protein kinase-like (PK-like)"/>
    <property type="match status" value="1"/>
</dbReference>
<keyword evidence="3" id="KW-1185">Reference proteome</keyword>
<comment type="caution">
    <text evidence="2">The sequence shown here is derived from an EMBL/GenBank/DDBJ whole genome shotgun (WGS) entry which is preliminary data.</text>
</comment>
<organism evidence="2 3">
    <name type="scientific">Pelomonas caseinilytica</name>
    <dbReference type="NCBI Taxonomy" id="2906763"/>
    <lineage>
        <taxon>Bacteria</taxon>
        <taxon>Pseudomonadati</taxon>
        <taxon>Pseudomonadota</taxon>
        <taxon>Betaproteobacteria</taxon>
        <taxon>Burkholderiales</taxon>
        <taxon>Sphaerotilaceae</taxon>
        <taxon>Roseateles</taxon>
    </lineage>
</organism>
<feature type="domain" description="Aminoglycoside phosphotransferase" evidence="1">
    <location>
        <begin position="147"/>
        <end position="335"/>
    </location>
</feature>
<accession>A0ABS8X8W4</accession>
<reference evidence="2 3" key="1">
    <citation type="submission" date="2021-12" db="EMBL/GenBank/DDBJ databases">
        <title>Genome seq of p7.</title>
        <authorList>
            <person name="Seo T."/>
        </authorList>
    </citation>
    <scope>NUCLEOTIDE SEQUENCE [LARGE SCALE GENOMIC DNA]</scope>
    <source>
        <strain evidence="2 3">P7</strain>
    </source>
</reference>
<dbReference type="Gene3D" id="3.90.1200.10">
    <property type="match status" value="1"/>
</dbReference>
<dbReference type="Pfam" id="PF01636">
    <property type="entry name" value="APH"/>
    <property type="match status" value="1"/>
</dbReference>
<dbReference type="InterPro" id="IPR002575">
    <property type="entry name" value="Aminoglycoside_PTrfase"/>
</dbReference>
<dbReference type="Proteomes" id="UP001201463">
    <property type="component" value="Unassembled WGS sequence"/>
</dbReference>
<evidence type="ECO:0000313" key="2">
    <source>
        <dbReference type="EMBL" id="MCE4535928.1"/>
    </source>
</evidence>
<proteinExistence type="predicted"/>
<dbReference type="EMBL" id="JAJTWT010000001">
    <property type="protein sequence ID" value="MCE4535928.1"/>
    <property type="molecule type" value="Genomic_DNA"/>
</dbReference>
<dbReference type="InterPro" id="IPR011009">
    <property type="entry name" value="Kinase-like_dom_sf"/>
</dbReference>
<evidence type="ECO:0000259" key="1">
    <source>
        <dbReference type="Pfam" id="PF01636"/>
    </source>
</evidence>
<dbReference type="RefSeq" id="WP_233388750.1">
    <property type="nucleotide sequence ID" value="NZ_JAJTWT010000001.1"/>
</dbReference>
<evidence type="ECO:0000313" key="3">
    <source>
        <dbReference type="Proteomes" id="UP001201463"/>
    </source>
</evidence>
<gene>
    <name evidence="2" type="ORF">LXT12_01470</name>
</gene>
<sequence>MTTPFPPRIATLVLLDASGRLLGALPPFEAATPWWNHVEPLVEAAAQRHGLRVTVLRLLRAERHHPPGGAVSYLAECDGGAPDALAPWDGGLDEQPLRMRWARPGGPRADLDWAVAALRRQGLAPDGEPRQLRSWNLSSVWRLPPYWLKAVPPFFAHEGPLLAALQAEAVPRLVAHDAGRLLLAPAAGEDRYGAPPDECEAMIDLLVDLQHRWAPRLDELLALGLPDWRAQAFGRALAELLPRIALPAEDRATLAAFSAALPAHFARLAACGLPDTLLHGDFHPGNFVGDGRRLTLLDWGDAGIGHPLLDQSAMLTPQSSASERRLRAHWAAAWRRRHPGADIEAATRLVEPLAALRRAVIYQRFVDAIEPAERPYHQDDVPDFLRLAALLLRAPR</sequence>